<evidence type="ECO:0000256" key="6">
    <source>
        <dbReference type="PROSITE-ProRule" id="PRU00782"/>
    </source>
</evidence>
<dbReference type="PANTHER" id="PTHR13140">
    <property type="entry name" value="MYOSIN"/>
    <property type="match status" value="1"/>
</dbReference>
<dbReference type="Gene3D" id="1.20.58.530">
    <property type="match status" value="1"/>
</dbReference>
<dbReference type="PRINTS" id="PR00193">
    <property type="entry name" value="MYOSINHEAVY"/>
</dbReference>
<gene>
    <name evidence="9" type="primary">MYO15</name>
    <name evidence="9" type="ORF">TR117187</name>
</gene>
<protein>
    <submittedName>
        <fullName evidence="9">Unconventional myosin-XV</fullName>
    </submittedName>
</protein>
<evidence type="ECO:0000256" key="5">
    <source>
        <dbReference type="ARBA" id="ARBA00023203"/>
    </source>
</evidence>
<reference evidence="9" key="1">
    <citation type="submission" date="2016-01" db="EMBL/GenBank/DDBJ databases">
        <title>Reference transcriptome for the parasite Schistocephalus solidus: insights into the molecular evolution of parasitism.</title>
        <authorList>
            <person name="Hebert F.O."/>
            <person name="Grambauer S."/>
            <person name="Barber I."/>
            <person name="Landry C.R."/>
            <person name="Aubin-Horth N."/>
        </authorList>
    </citation>
    <scope>NUCLEOTIDE SEQUENCE</scope>
</reference>
<dbReference type="Gene3D" id="1.20.120.720">
    <property type="entry name" value="Myosin VI head, motor domain, U50 subdomain"/>
    <property type="match status" value="1"/>
</dbReference>
<dbReference type="GO" id="GO:0016459">
    <property type="term" value="C:myosin complex"/>
    <property type="evidence" value="ECO:0007669"/>
    <property type="project" value="UniProtKB-KW"/>
</dbReference>
<dbReference type="Gene3D" id="1.20.5.190">
    <property type="match status" value="1"/>
</dbReference>
<dbReference type="EMBL" id="GEEE01013356">
    <property type="protein sequence ID" value="JAP49869.1"/>
    <property type="molecule type" value="Transcribed_RNA"/>
</dbReference>
<dbReference type="Pfam" id="PF26570">
    <property type="entry name" value="MYO15"/>
    <property type="match status" value="1"/>
</dbReference>
<evidence type="ECO:0000256" key="7">
    <source>
        <dbReference type="SAM" id="Phobius"/>
    </source>
</evidence>
<keyword evidence="5 6" id="KW-0009">Actin-binding</keyword>
<dbReference type="Gene3D" id="3.40.850.10">
    <property type="entry name" value="Kinesin motor domain"/>
    <property type="match status" value="1"/>
</dbReference>
<dbReference type="GO" id="GO:0016020">
    <property type="term" value="C:membrane"/>
    <property type="evidence" value="ECO:0007669"/>
    <property type="project" value="TreeGrafter"/>
</dbReference>
<name>A0A0X3PDF9_SCHSO</name>
<dbReference type="GO" id="GO:0005737">
    <property type="term" value="C:cytoplasm"/>
    <property type="evidence" value="ECO:0007669"/>
    <property type="project" value="TreeGrafter"/>
</dbReference>
<comment type="similarity">
    <text evidence="6">Belongs to the TRAFAC class myosin-kinesin ATPase superfamily. Myosin family.</text>
</comment>
<dbReference type="CDD" id="cd23767">
    <property type="entry name" value="IQCD"/>
    <property type="match status" value="1"/>
</dbReference>
<dbReference type="GO" id="GO:0005524">
    <property type="term" value="F:ATP binding"/>
    <property type="evidence" value="ECO:0007669"/>
    <property type="project" value="UniProtKB-UniRule"/>
</dbReference>
<dbReference type="Pfam" id="PF00063">
    <property type="entry name" value="Myosin_head"/>
    <property type="match status" value="1"/>
</dbReference>
<keyword evidence="2 6" id="KW-0067">ATP-binding</keyword>
<evidence type="ECO:0000256" key="2">
    <source>
        <dbReference type="ARBA" id="ARBA00022840"/>
    </source>
</evidence>
<sequence>MTTNIQGIREGVRVLFDMGYMRDILGEVCQIKRDAIQVRCTIDGEIKILNIKNLRRVRTVGPVEVDGVDNMVNLRNLSEVTILENLKMRYRKKNIYTYIGSILVSVNPYVDLLIDGPEVMSTYRNQPMASMPPHVYGIAEGMYQNLLHDGSDQVVIISGESGAGKTEAFKRILRYLASSSEGDQITWGSAAQGVLESTPLLESFGNATTLRNDNSSRFGKYVEVFFLGPTIVGARVTNYLLEKSRVVQQAVGERNYHVFYQLLSSLDRETKAAHRLTSITDYAYLQYGKASRVESRSDPDGLQVLLNCWSNLRFTGDDMELCLRIMSGILHLGNIDFGETDEASFIKNPEILEIIASELAIDPVALQLILTTKVTETQKETVRSPVNKVQARVNRDSVAKSLYSEYFDHLVNELNLRLAPRNSDEMDLNLGLRTISLLDIYGFENLPNNSLEQLCINYANENLQLFFNRYVFELEQAEYNQEGVSWAYIKFPDNKDIINLLTARPDGIIHILNDEAYLGQGKDSSFIHKCHQAHKNNPHYGIPKISSNSEFLIVHFAGTIPYAVDGLVEKNRDRMRPEALSMLCNSGIEGIAFMFKRMSEVKRSNQPGAKGRSPTLLDSFHSSLQSLMETMKTKRPWFVRCIKPNPEKKALTFEDTMVMEQLRYIGILETVKIRSSGFPVRLPYTVFANNYTSLLEKNTYRAVTRIKDPHERTQQLMNNLHLVIGQSGNVKRGVEYEMGRQKIFLRQELADSLEFVRRRRHVQAARIIQRAWRRRALGQLDRARNNAAILIQAVFRGYLARKNNKNILMGVRLPVPLQTTSEDPLWKENEDEVEYSQLTPTEMSQLMCPADLAFIMDKIGKDGKGKELSNDPEMEVTKTFMVQRRLTSDLPGCWTTYKGDSFSVPTIQQVIANSGSSTSAHLDTFQLGQRMAPLVRPLVFARPMQIEGDMAIEASKLITRLIYQNSLSLHDEFILGSYLYQMALSNSMMFKEILFQLLNQTINWPITSELDYATDSEDEDAMFSQARTDLVRQRSTKWRTTGRTGLQMKRSKNVISHNTPQDQMRRSHRRLWMHIAGVLTCGRLPKSLMAAVVKHIRIHAPRRSLRFCEDRIVTAPKTVRLYPPSLLEWRVNYTGTNMALFLTYPDGTTANIHTLCFSRADELANQAISLKAKMARLGRGWTVSLYRNTSIIEPGGHCFIMDLLSANELPVDWPLLAGLGHDQNFLVTAMDLEPLDLGPPFEGTRRDSEAYKSLRISKRNMQMRYPTLDRQHQRHGRSSSASRNTIKWGTSMPEDYYINDGTWPRKVTGNLASSIHGVQETANMRRKFATSEANEAAWLQAVRKMAAKRFDPPRPRAVRAISRRTRSFKKPSKAQLPSVTNLPGFTDGELDMGFTDTDQSAVGPPVGLGTAPMGSANGYPPHEMRYLSYKHCRWSLRVRKELITPLEKLAPKRVLDLVFCQIVGDVLENATARLRPTDVRSLRETIGEITLNSSVNQLLLLPSVTKRMVID</sequence>
<dbReference type="PROSITE" id="PS50096">
    <property type="entry name" value="IQ"/>
    <property type="match status" value="1"/>
</dbReference>
<dbReference type="Gene3D" id="6.20.240.20">
    <property type="match status" value="1"/>
</dbReference>
<keyword evidence="7" id="KW-0472">Membrane</keyword>
<dbReference type="SUPFAM" id="SSF52540">
    <property type="entry name" value="P-loop containing nucleoside triphosphate hydrolases"/>
    <property type="match status" value="1"/>
</dbReference>
<dbReference type="GO" id="GO:0051015">
    <property type="term" value="F:actin filament binding"/>
    <property type="evidence" value="ECO:0007669"/>
    <property type="project" value="TreeGrafter"/>
</dbReference>
<evidence type="ECO:0000256" key="4">
    <source>
        <dbReference type="ARBA" id="ARBA00023175"/>
    </source>
</evidence>
<feature type="region of interest" description="Actin-binding" evidence="6">
    <location>
        <begin position="624"/>
        <end position="646"/>
    </location>
</feature>
<dbReference type="InterPro" id="IPR036961">
    <property type="entry name" value="Kinesin_motor_dom_sf"/>
</dbReference>
<dbReference type="Gene3D" id="1.10.10.820">
    <property type="match status" value="1"/>
</dbReference>
<dbReference type="InterPro" id="IPR000048">
    <property type="entry name" value="IQ_motif_EF-hand-BS"/>
</dbReference>
<evidence type="ECO:0000256" key="1">
    <source>
        <dbReference type="ARBA" id="ARBA00022741"/>
    </source>
</evidence>
<dbReference type="GO" id="GO:0098858">
    <property type="term" value="C:actin-based cell projection"/>
    <property type="evidence" value="ECO:0007669"/>
    <property type="project" value="TreeGrafter"/>
</dbReference>
<dbReference type="InterPro" id="IPR001609">
    <property type="entry name" value="Myosin_head_motor_dom-like"/>
</dbReference>
<feature type="binding site" evidence="6">
    <location>
        <begin position="159"/>
        <end position="166"/>
    </location>
    <ligand>
        <name>ATP</name>
        <dbReference type="ChEBI" id="CHEBI:30616"/>
    </ligand>
</feature>
<dbReference type="Pfam" id="PF00612">
    <property type="entry name" value="IQ"/>
    <property type="match status" value="1"/>
</dbReference>
<keyword evidence="1 6" id="KW-0547">Nucleotide-binding</keyword>
<dbReference type="InterPro" id="IPR059004">
    <property type="entry name" value="MYO15"/>
</dbReference>
<evidence type="ECO:0000256" key="3">
    <source>
        <dbReference type="ARBA" id="ARBA00023123"/>
    </source>
</evidence>
<dbReference type="CDD" id="cd00124">
    <property type="entry name" value="MYSc"/>
    <property type="match status" value="1"/>
</dbReference>
<feature type="transmembrane region" description="Helical" evidence="7">
    <location>
        <begin position="95"/>
        <end position="114"/>
    </location>
</feature>
<dbReference type="SMART" id="SM00015">
    <property type="entry name" value="IQ"/>
    <property type="match status" value="1"/>
</dbReference>
<keyword evidence="7" id="KW-1133">Transmembrane helix</keyword>
<dbReference type="InterPro" id="IPR027417">
    <property type="entry name" value="P-loop_NTPase"/>
</dbReference>
<keyword evidence="4 6" id="KW-0505">Motor protein</keyword>
<dbReference type="GO" id="GO:0007015">
    <property type="term" value="P:actin filament organization"/>
    <property type="evidence" value="ECO:0007669"/>
    <property type="project" value="TreeGrafter"/>
</dbReference>
<accession>A0A0X3PDF9</accession>
<proteinExistence type="inferred from homology"/>
<dbReference type="GO" id="GO:0000146">
    <property type="term" value="F:microfilament motor activity"/>
    <property type="evidence" value="ECO:0007669"/>
    <property type="project" value="TreeGrafter"/>
</dbReference>
<dbReference type="PROSITE" id="PS51456">
    <property type="entry name" value="MYOSIN_MOTOR"/>
    <property type="match status" value="1"/>
</dbReference>
<dbReference type="SMART" id="SM00242">
    <property type="entry name" value="MYSc"/>
    <property type="match status" value="1"/>
</dbReference>
<organism evidence="9">
    <name type="scientific">Schistocephalus solidus</name>
    <name type="common">Tapeworm</name>
    <dbReference type="NCBI Taxonomy" id="70667"/>
    <lineage>
        <taxon>Eukaryota</taxon>
        <taxon>Metazoa</taxon>
        <taxon>Spiralia</taxon>
        <taxon>Lophotrochozoa</taxon>
        <taxon>Platyhelminthes</taxon>
        <taxon>Cestoda</taxon>
        <taxon>Eucestoda</taxon>
        <taxon>Diphyllobothriidea</taxon>
        <taxon>Diphyllobothriidae</taxon>
        <taxon>Schistocephalus</taxon>
    </lineage>
</organism>
<feature type="non-terminal residue" evidence="9">
    <location>
        <position position="1511"/>
    </location>
</feature>
<keyword evidence="3 6" id="KW-0518">Myosin</keyword>
<keyword evidence="7" id="KW-0812">Transmembrane</keyword>
<feature type="domain" description="Myosin motor" evidence="8">
    <location>
        <begin position="66"/>
        <end position="758"/>
    </location>
</feature>
<dbReference type="PANTHER" id="PTHR13140:SF709">
    <property type="entry name" value="UNCONVENTIONAL MYOSIN-XV"/>
    <property type="match status" value="1"/>
</dbReference>
<evidence type="ECO:0000259" key="8">
    <source>
        <dbReference type="PROSITE" id="PS51456"/>
    </source>
</evidence>
<evidence type="ECO:0000313" key="9">
    <source>
        <dbReference type="EMBL" id="JAP49869.1"/>
    </source>
</evidence>